<reference evidence="2 3" key="1">
    <citation type="submission" date="2017-09" db="EMBL/GenBank/DDBJ databases">
        <title>Depth-based differentiation of microbial function through sediment-hosted aquifers and enrichment of novel symbionts in the deep terrestrial subsurface.</title>
        <authorList>
            <person name="Probst A.J."/>
            <person name="Ladd B."/>
            <person name="Jarett J.K."/>
            <person name="Geller-Mcgrath D.E."/>
            <person name="Sieber C.M."/>
            <person name="Emerson J.B."/>
            <person name="Anantharaman K."/>
            <person name="Thomas B.C."/>
            <person name="Malmstrom R."/>
            <person name="Stieglmeier M."/>
            <person name="Klingl A."/>
            <person name="Woyke T."/>
            <person name="Ryan C.M."/>
            <person name="Banfield J.F."/>
        </authorList>
    </citation>
    <scope>NUCLEOTIDE SEQUENCE [LARGE SCALE GENOMIC DNA]</scope>
    <source>
        <strain evidence="2">CG22_combo_CG10-13_8_21_14_all_38_20</strain>
    </source>
</reference>
<dbReference type="Proteomes" id="UP000231246">
    <property type="component" value="Unassembled WGS sequence"/>
</dbReference>
<accession>A0A2H0BUV6</accession>
<comment type="caution">
    <text evidence="2">The sequence shown here is derived from an EMBL/GenBank/DDBJ whole genome shotgun (WGS) entry which is preliminary data.</text>
</comment>
<evidence type="ECO:0000256" key="1">
    <source>
        <dbReference type="SAM" id="Phobius"/>
    </source>
</evidence>
<feature type="transmembrane region" description="Helical" evidence="1">
    <location>
        <begin position="20"/>
        <end position="41"/>
    </location>
</feature>
<sequence length="286" mass="32592">MDNSSRLILILDKLKNLTKFQKIMLVGLIILIITIGALLLLNREKSEVLKTVGEDNILSTDISAIKKIQYDRTEAEILDQVSKESKILQDAVQEGLVEVPADYFSDKTPINNAERQKFISQAEEEYEKQSMQVQGAIINVFFYNQKPADQLTFDQADSKALELMTAIRERIISGQMQPSTAIAALAQHPDVAKLDWNGKFNTGFTFDKQVAWRLTSDSLYLATLQKMTLGKNRQVSEIVRYPGPKDQYPESYFNSEEQNGYYMIFVLDDKVDGYTQSFSEWSKSNE</sequence>
<proteinExistence type="predicted"/>
<keyword evidence="1" id="KW-1133">Transmembrane helix</keyword>
<protein>
    <submittedName>
        <fullName evidence="2">Uncharacterized protein</fullName>
    </submittedName>
</protein>
<dbReference type="AlphaFoldDB" id="A0A2H0BUV6"/>
<keyword evidence="1" id="KW-0472">Membrane</keyword>
<dbReference type="EMBL" id="PCTA01000026">
    <property type="protein sequence ID" value="PIP61455.1"/>
    <property type="molecule type" value="Genomic_DNA"/>
</dbReference>
<organism evidence="2 3">
    <name type="scientific">Candidatus Roizmanbacteria bacterium CG22_combo_CG10-13_8_21_14_all_38_20</name>
    <dbReference type="NCBI Taxonomy" id="1974862"/>
    <lineage>
        <taxon>Bacteria</taxon>
        <taxon>Candidatus Roizmaniibacteriota</taxon>
    </lineage>
</organism>
<evidence type="ECO:0000313" key="2">
    <source>
        <dbReference type="EMBL" id="PIP61455.1"/>
    </source>
</evidence>
<keyword evidence="1" id="KW-0812">Transmembrane</keyword>
<name>A0A2H0BUV6_9BACT</name>
<evidence type="ECO:0000313" key="3">
    <source>
        <dbReference type="Proteomes" id="UP000231246"/>
    </source>
</evidence>
<gene>
    <name evidence="2" type="ORF">COW99_04095</name>
</gene>